<accession>A0A109K240</accession>
<comment type="caution">
    <text evidence="1">The sequence shown here is derived from an EMBL/GenBank/DDBJ whole genome shotgun (WGS) entry which is preliminary data.</text>
</comment>
<reference evidence="1 2" key="1">
    <citation type="submission" date="2015-11" db="EMBL/GenBank/DDBJ databases">
        <title>Draft Genome Sequence of the Strain BR 10423 (Rhizobium sp.) isolated from nodules of Mimosa pudica.</title>
        <authorList>
            <person name="Barauna A.C."/>
            <person name="Zilli J.E."/>
            <person name="Simoes-Araujo J.L."/>
            <person name="Reis V.M."/>
            <person name="James E.K."/>
            <person name="Reis F.B.Jr."/>
            <person name="Rouws L.F."/>
            <person name="Passos S.R."/>
            <person name="Gois S.R."/>
        </authorList>
    </citation>
    <scope>NUCLEOTIDE SEQUENCE [LARGE SCALE GENOMIC DNA]</scope>
    <source>
        <strain evidence="1 2">BR10423</strain>
    </source>
</reference>
<gene>
    <name evidence="1" type="ORF">AS026_28865</name>
</gene>
<keyword evidence="2" id="KW-1185">Reference proteome</keyword>
<dbReference type="RefSeq" id="WP_018116903.1">
    <property type="nucleotide sequence ID" value="NZ_JBBNAS010000399.1"/>
</dbReference>
<sequence length="116" mass="12225">MNRVAAIASAVATLAFADASRAESLDMTTPSGIERTLRSFSGANLDIRQVADHGRSKNIGAPNSFAAHSVHDIQVIRAAIAVNKPLMHQLNARGVLLGNIVNADQAADGGITVYYR</sequence>
<dbReference type="OrthoDB" id="8277777at2"/>
<dbReference type="AlphaFoldDB" id="A0A109K240"/>
<dbReference type="EMBL" id="LNCD01000012">
    <property type="protein sequence ID" value="KWV59396.1"/>
    <property type="molecule type" value="Genomic_DNA"/>
</dbReference>
<dbReference type="Proteomes" id="UP000068164">
    <property type="component" value="Unassembled WGS sequence"/>
</dbReference>
<evidence type="ECO:0000313" key="2">
    <source>
        <dbReference type="Proteomes" id="UP000068164"/>
    </source>
</evidence>
<organism evidence="1 2">
    <name type="scientific">Rhizobium altiplani</name>
    <dbReference type="NCBI Taxonomy" id="1864509"/>
    <lineage>
        <taxon>Bacteria</taxon>
        <taxon>Pseudomonadati</taxon>
        <taxon>Pseudomonadota</taxon>
        <taxon>Alphaproteobacteria</taxon>
        <taxon>Hyphomicrobiales</taxon>
        <taxon>Rhizobiaceae</taxon>
        <taxon>Rhizobium/Agrobacterium group</taxon>
        <taxon>Rhizobium</taxon>
    </lineage>
</organism>
<evidence type="ECO:0000313" key="1">
    <source>
        <dbReference type="EMBL" id="KWV59396.1"/>
    </source>
</evidence>
<protein>
    <submittedName>
        <fullName evidence="1">Uncharacterized protein</fullName>
    </submittedName>
</protein>
<name>A0A109K240_9HYPH</name>
<proteinExistence type="predicted"/>